<feature type="domain" description="BPP" evidence="1">
    <location>
        <begin position="37"/>
        <end position="327"/>
    </location>
</feature>
<evidence type="ECO:0000313" key="3">
    <source>
        <dbReference type="Proteomes" id="UP000243451"/>
    </source>
</evidence>
<dbReference type="GO" id="GO:0016158">
    <property type="term" value="F:inositol hexakisphosphate 3-phosphatase activity"/>
    <property type="evidence" value="ECO:0007669"/>
    <property type="project" value="InterPro"/>
</dbReference>
<evidence type="ECO:0000259" key="1">
    <source>
        <dbReference type="PROSITE" id="PS51662"/>
    </source>
</evidence>
<dbReference type="Pfam" id="PF02333">
    <property type="entry name" value="Phytase"/>
    <property type="match status" value="1"/>
</dbReference>
<feature type="domain" description="BPP" evidence="1">
    <location>
        <begin position="332"/>
        <end position="656"/>
    </location>
</feature>
<sequence length="659" mass="71330">MRREPRAPPPLSTSMRYTMRPVISLIAVLGSSLLLSACNEQDTTQGAAQPAAATDVSRSELTIQIRNASGISAQRMLPGEQAGSLVINQHGIQRLDASEQSVSAALPGYYDTLAVHQGRSGLIAASHDLQRDQPVILRWNADNAAIAPEYLPSTGYPLEDLCFYQDQSHHDYLFLIGEEGLGQQWLVGEQGTQSRLVRTLHLPVGAKSCTVNAELNALFVSEEEIGIWRYDPRPETDSNRSIVDLNQPWGSLPEGPEGLASTADGLLALDTGSNSLHRYRWQDEQWQHQSWPLNEGRKPEQLSVRAQGDALQVLIIDDSGQQLLTELDAGSSLLNAPTLPEVFATAQTAPVPHGGDAADDPAIWPHPSIPELARVLGTDKRGGLGVYDLQGRELQYLPVGRINNVDIRKGFTLGDRQIDLAVASNRDRHSLELFAIDPASGQVSGLGDIATDLTDIYGLCMSQSPDGTVYAIPNDKDGRFIQYRLDGSDGKVSASAVRQFRTDTQPEGCVADDARQQLFIGEEAVGIWTLSAAEGQPTELTSVISVGDLLHDDVEGMAIYQHSQKPYLIVSSQGNDSYVVLDALPPYRAHGAFRIGLNALSGIDGVSETDGLEVSSADFGAAWPGGLLVVQDGRKRLPEGNQNFKLVPWQPIADLLQLP</sequence>
<dbReference type="PROSITE" id="PS51662">
    <property type="entry name" value="BP_PHYTASE"/>
    <property type="match status" value="2"/>
</dbReference>
<name>A0A2P4EUQ4_9GAMM</name>
<comment type="caution">
    <text evidence="2">The sequence shown here is derived from an EMBL/GenBank/DDBJ whole genome shotgun (WGS) entry which is preliminary data.</text>
</comment>
<dbReference type="Proteomes" id="UP000243451">
    <property type="component" value="Unassembled WGS sequence"/>
</dbReference>
<dbReference type="Gene3D" id="2.120.10.30">
    <property type="entry name" value="TolB, C-terminal domain"/>
    <property type="match status" value="2"/>
</dbReference>
<organism evidence="2 3">
    <name type="scientific">Halopseudomonas oceani</name>
    <dbReference type="NCBI Taxonomy" id="1708783"/>
    <lineage>
        <taxon>Bacteria</taxon>
        <taxon>Pseudomonadati</taxon>
        <taxon>Pseudomonadota</taxon>
        <taxon>Gammaproteobacteria</taxon>
        <taxon>Pseudomonadales</taxon>
        <taxon>Pseudomonadaceae</taxon>
        <taxon>Halopseudomonas</taxon>
    </lineage>
</organism>
<dbReference type="EMBL" id="PPSK01000009">
    <property type="protein sequence ID" value="POB03212.1"/>
    <property type="molecule type" value="Genomic_DNA"/>
</dbReference>
<keyword evidence="3" id="KW-1185">Reference proteome</keyword>
<evidence type="ECO:0000313" key="2">
    <source>
        <dbReference type="EMBL" id="POB03212.1"/>
    </source>
</evidence>
<accession>A0A2P4EUQ4</accession>
<dbReference type="AlphaFoldDB" id="A0A2P4EUQ4"/>
<dbReference type="SUPFAM" id="SSF50956">
    <property type="entry name" value="Thermostable phytase (3-phytase)"/>
    <property type="match status" value="2"/>
</dbReference>
<dbReference type="OrthoDB" id="8696437at2"/>
<proteinExistence type="predicted"/>
<dbReference type="InterPro" id="IPR003431">
    <property type="entry name" value="B-propeller_Phytase"/>
</dbReference>
<dbReference type="InterPro" id="IPR011042">
    <property type="entry name" value="6-blade_b-propeller_TolB-like"/>
</dbReference>
<gene>
    <name evidence="2" type="ORF">C1949_11010</name>
</gene>
<protein>
    <submittedName>
        <fullName evidence="2">3-phytase</fullName>
    </submittedName>
</protein>
<reference evidence="2 3" key="1">
    <citation type="submission" date="2018-01" db="EMBL/GenBank/DDBJ databases">
        <title>Draft genome of the type strain Pseudomonas oceani DSM 100277 isolated from the deep water in Okinawa trough, northwestern Pacific Ocean.</title>
        <authorList>
            <person name="Gomila M."/>
            <person name="Mulet M."/>
            <person name="Garcia-Valdes E."/>
            <person name="Lalucat J."/>
        </authorList>
    </citation>
    <scope>NUCLEOTIDE SEQUENCE [LARGE SCALE GENOMIC DNA]</scope>
    <source>
        <strain evidence="2 3">DSM 100277</strain>
    </source>
</reference>